<protein>
    <submittedName>
        <fullName evidence="1">Uncharacterized protein</fullName>
    </submittedName>
</protein>
<keyword evidence="2" id="KW-1185">Reference proteome</keyword>
<name>A0AAP0FVU7_9ASPA</name>
<dbReference type="AlphaFoldDB" id="A0AAP0FVU7"/>
<organism evidence="1 2">
    <name type="scientific">Platanthera zijinensis</name>
    <dbReference type="NCBI Taxonomy" id="2320716"/>
    <lineage>
        <taxon>Eukaryota</taxon>
        <taxon>Viridiplantae</taxon>
        <taxon>Streptophyta</taxon>
        <taxon>Embryophyta</taxon>
        <taxon>Tracheophyta</taxon>
        <taxon>Spermatophyta</taxon>
        <taxon>Magnoliopsida</taxon>
        <taxon>Liliopsida</taxon>
        <taxon>Asparagales</taxon>
        <taxon>Orchidaceae</taxon>
        <taxon>Orchidoideae</taxon>
        <taxon>Orchideae</taxon>
        <taxon>Orchidinae</taxon>
        <taxon>Platanthera</taxon>
    </lineage>
</organism>
<evidence type="ECO:0000313" key="1">
    <source>
        <dbReference type="EMBL" id="KAK8918794.1"/>
    </source>
</evidence>
<dbReference type="Proteomes" id="UP001418222">
    <property type="component" value="Unassembled WGS sequence"/>
</dbReference>
<gene>
    <name evidence="1" type="ORF">KSP39_PZI022104</name>
</gene>
<comment type="caution">
    <text evidence="1">The sequence shown here is derived from an EMBL/GenBank/DDBJ whole genome shotgun (WGS) entry which is preliminary data.</text>
</comment>
<dbReference type="EMBL" id="JBBWWQ010000019">
    <property type="protein sequence ID" value="KAK8918794.1"/>
    <property type="molecule type" value="Genomic_DNA"/>
</dbReference>
<accession>A0AAP0FVU7</accession>
<proteinExistence type="predicted"/>
<evidence type="ECO:0000313" key="2">
    <source>
        <dbReference type="Proteomes" id="UP001418222"/>
    </source>
</evidence>
<reference evidence="1 2" key="1">
    <citation type="journal article" date="2022" name="Nat. Plants">
        <title>Genomes of leafy and leafless Platanthera orchids illuminate the evolution of mycoheterotrophy.</title>
        <authorList>
            <person name="Li M.H."/>
            <person name="Liu K.W."/>
            <person name="Li Z."/>
            <person name="Lu H.C."/>
            <person name="Ye Q.L."/>
            <person name="Zhang D."/>
            <person name="Wang J.Y."/>
            <person name="Li Y.F."/>
            <person name="Zhong Z.M."/>
            <person name="Liu X."/>
            <person name="Yu X."/>
            <person name="Liu D.K."/>
            <person name="Tu X.D."/>
            <person name="Liu B."/>
            <person name="Hao Y."/>
            <person name="Liao X.Y."/>
            <person name="Jiang Y.T."/>
            <person name="Sun W.H."/>
            <person name="Chen J."/>
            <person name="Chen Y.Q."/>
            <person name="Ai Y."/>
            <person name="Zhai J.W."/>
            <person name="Wu S.S."/>
            <person name="Zhou Z."/>
            <person name="Hsiao Y.Y."/>
            <person name="Wu W.L."/>
            <person name="Chen Y.Y."/>
            <person name="Lin Y.F."/>
            <person name="Hsu J.L."/>
            <person name="Li C.Y."/>
            <person name="Wang Z.W."/>
            <person name="Zhao X."/>
            <person name="Zhong W.Y."/>
            <person name="Ma X.K."/>
            <person name="Ma L."/>
            <person name="Huang J."/>
            <person name="Chen G.Z."/>
            <person name="Huang M.Z."/>
            <person name="Huang L."/>
            <person name="Peng D.H."/>
            <person name="Luo Y.B."/>
            <person name="Zou S.Q."/>
            <person name="Chen S.P."/>
            <person name="Lan S."/>
            <person name="Tsai W.C."/>
            <person name="Van de Peer Y."/>
            <person name="Liu Z.J."/>
        </authorList>
    </citation>
    <scope>NUCLEOTIDE SEQUENCE [LARGE SCALE GENOMIC DNA]</scope>
    <source>
        <strain evidence="1">Lor287</strain>
    </source>
</reference>
<sequence length="120" mass="13602">MHSHSSDNIIPTTPTISLQPYVTPTSTSNRERYATQLPTQNVLHRMCAEEHSTSPIQQHDNTEKFIPIEATVEIWKGIEIGMGIKKLEDRRRGGATLELYRICKITGSRKEKKTKAAVEK</sequence>